<proteinExistence type="predicted"/>
<feature type="transmembrane region" description="Helical" evidence="1">
    <location>
        <begin position="146"/>
        <end position="169"/>
    </location>
</feature>
<organism evidence="2 3">
    <name type="scientific">Parasphingopyxis marina</name>
    <dbReference type="NCBI Taxonomy" id="2761622"/>
    <lineage>
        <taxon>Bacteria</taxon>
        <taxon>Pseudomonadati</taxon>
        <taxon>Pseudomonadota</taxon>
        <taxon>Alphaproteobacteria</taxon>
        <taxon>Sphingomonadales</taxon>
        <taxon>Sphingomonadaceae</taxon>
        <taxon>Parasphingopyxis</taxon>
    </lineage>
</organism>
<keyword evidence="3" id="KW-1185">Reference proteome</keyword>
<keyword evidence="1" id="KW-0812">Transmembrane</keyword>
<evidence type="ECO:0000313" key="2">
    <source>
        <dbReference type="EMBL" id="MBC2778165.1"/>
    </source>
</evidence>
<accession>A0A842HZ81</accession>
<evidence type="ECO:0000313" key="3">
    <source>
        <dbReference type="Proteomes" id="UP000564378"/>
    </source>
</evidence>
<evidence type="ECO:0000256" key="1">
    <source>
        <dbReference type="SAM" id="Phobius"/>
    </source>
</evidence>
<keyword evidence="1" id="KW-0472">Membrane</keyword>
<dbReference type="AlphaFoldDB" id="A0A842HZ81"/>
<keyword evidence="1" id="KW-1133">Transmembrane helix</keyword>
<dbReference type="EMBL" id="JACJVJ010000002">
    <property type="protein sequence ID" value="MBC2778165.1"/>
    <property type="molecule type" value="Genomic_DNA"/>
</dbReference>
<gene>
    <name evidence="2" type="ORF">H6P80_11110</name>
</gene>
<dbReference type="RefSeq" id="WP_185801444.1">
    <property type="nucleotide sequence ID" value="NZ_JACJVJ010000002.1"/>
</dbReference>
<protein>
    <submittedName>
        <fullName evidence="2">Uncharacterized protein</fullName>
    </submittedName>
</protein>
<reference evidence="2 3" key="1">
    <citation type="submission" date="2020-08" db="EMBL/GenBank/DDBJ databases">
        <title>Draft genome sequence of Parasphingopyxis sp. GrpM-11.</title>
        <authorList>
            <person name="Oh J."/>
            <person name="Roh D.-H."/>
        </authorList>
    </citation>
    <scope>NUCLEOTIDE SEQUENCE [LARGE SCALE GENOMIC DNA]</scope>
    <source>
        <strain evidence="2 3">GrpM-11</strain>
    </source>
</reference>
<dbReference type="Proteomes" id="UP000564378">
    <property type="component" value="Unassembled WGS sequence"/>
</dbReference>
<comment type="caution">
    <text evidence="2">The sequence shown here is derived from an EMBL/GenBank/DDBJ whole genome shotgun (WGS) entry which is preliminary data.</text>
</comment>
<sequence>MMLFAAMLAACTMEGMIDRMVGEEDQAFVQQFVSDMREGDMEALEAVIDPDIWKESAGEFEQAAASYPEGEGETRIISYSMNSTSLGDNAPTNKEFTLVTTDDSYWTVTRINTYQRGGSPTVTAWSVEGMDEPPAEMEALETVGTVLTVAGIGLLIFVGIVIWLVVFLVRRSNRKSRERRNAGIS</sequence>
<name>A0A842HZ81_9SPHN</name>